<evidence type="ECO:0000313" key="3">
    <source>
        <dbReference type="Proteomes" id="UP000019241"/>
    </source>
</evidence>
<proteinExistence type="predicted"/>
<accession>W7DPQ9</accession>
<name>W7DPQ9_9LIST</name>
<keyword evidence="1" id="KW-0472">Membrane</keyword>
<dbReference type="Proteomes" id="UP000019241">
    <property type="component" value="Unassembled WGS sequence"/>
</dbReference>
<sequence>MIQYSIEKGWAIAGFKILMGIVTIGVIEMLLSYRKKKKANKTVFSLVSNRSYYYSITRILFIRRSSVI</sequence>
<dbReference type="EMBL" id="AODM01000010">
    <property type="protein sequence ID" value="EUJ63247.1"/>
    <property type="molecule type" value="Genomic_DNA"/>
</dbReference>
<dbReference type="PATRIC" id="fig|1265822.4.peg.638"/>
<comment type="caution">
    <text evidence="2">The sequence shown here is derived from an EMBL/GenBank/DDBJ whole genome shotgun (WGS) entry which is preliminary data.</text>
</comment>
<protein>
    <submittedName>
        <fullName evidence="2">Uncharacterized protein</fullName>
    </submittedName>
</protein>
<organism evidence="2 3">
    <name type="scientific">Listeria fleischmannii FSL S10-1203</name>
    <dbReference type="NCBI Taxonomy" id="1265822"/>
    <lineage>
        <taxon>Bacteria</taxon>
        <taxon>Bacillati</taxon>
        <taxon>Bacillota</taxon>
        <taxon>Bacilli</taxon>
        <taxon>Bacillales</taxon>
        <taxon>Listeriaceae</taxon>
        <taxon>Listeria</taxon>
    </lineage>
</organism>
<feature type="transmembrane region" description="Helical" evidence="1">
    <location>
        <begin position="12"/>
        <end position="31"/>
    </location>
</feature>
<evidence type="ECO:0000313" key="2">
    <source>
        <dbReference type="EMBL" id="EUJ63247.1"/>
    </source>
</evidence>
<gene>
    <name evidence="2" type="ORF">MCOL2_03101</name>
</gene>
<evidence type="ECO:0000256" key="1">
    <source>
        <dbReference type="SAM" id="Phobius"/>
    </source>
</evidence>
<reference evidence="2 3" key="1">
    <citation type="submission" date="2012-12" db="EMBL/GenBank/DDBJ databases">
        <title>Novel taxa of Listeriaceae from agricultural environments in the United States.</title>
        <authorList>
            <person name="den Bakker H.C."/>
            <person name="Allred A."/>
            <person name="Warchocki S."/>
            <person name="Wright E.M."/>
            <person name="Burrell A."/>
            <person name="Nightingale K.K."/>
            <person name="Kephart D."/>
            <person name="Wiedmann M."/>
        </authorList>
    </citation>
    <scope>NUCLEOTIDE SEQUENCE [LARGE SCALE GENOMIC DNA]</scope>
    <source>
        <strain evidence="2 3">FSL S10-1203</strain>
    </source>
</reference>
<dbReference type="AlphaFoldDB" id="W7DPQ9"/>
<keyword evidence="1" id="KW-0812">Transmembrane</keyword>
<keyword evidence="1" id="KW-1133">Transmembrane helix</keyword>